<evidence type="ECO:0000313" key="1">
    <source>
        <dbReference type="EMBL" id="CAG8589526.1"/>
    </source>
</evidence>
<proteinExistence type="predicted"/>
<reference evidence="1" key="1">
    <citation type="submission" date="2021-06" db="EMBL/GenBank/DDBJ databases">
        <authorList>
            <person name="Kallberg Y."/>
            <person name="Tangrot J."/>
            <person name="Rosling A."/>
        </authorList>
    </citation>
    <scope>NUCLEOTIDE SEQUENCE</scope>
    <source>
        <strain evidence="1">FL966</strain>
    </source>
</reference>
<keyword evidence="2" id="KW-1185">Reference proteome</keyword>
<accession>A0A9N9G8X0</accession>
<dbReference type="AlphaFoldDB" id="A0A9N9G8X0"/>
<gene>
    <name evidence="1" type="ORF">CPELLU_LOCUS6466</name>
</gene>
<evidence type="ECO:0000313" key="2">
    <source>
        <dbReference type="Proteomes" id="UP000789759"/>
    </source>
</evidence>
<dbReference type="Proteomes" id="UP000789759">
    <property type="component" value="Unassembled WGS sequence"/>
</dbReference>
<feature type="non-terminal residue" evidence="1">
    <location>
        <position position="63"/>
    </location>
</feature>
<protein>
    <submittedName>
        <fullName evidence="1">9573_t:CDS:1</fullName>
    </submittedName>
</protein>
<name>A0A9N9G8X0_9GLOM</name>
<sequence>MLSFSKRKQEHLLRKNVLIQLENLDGDYTVGDDSDSWTYTISITNFTIILPIKPHLILKSRTI</sequence>
<organism evidence="1 2">
    <name type="scientific">Cetraspora pellucida</name>
    <dbReference type="NCBI Taxonomy" id="1433469"/>
    <lineage>
        <taxon>Eukaryota</taxon>
        <taxon>Fungi</taxon>
        <taxon>Fungi incertae sedis</taxon>
        <taxon>Mucoromycota</taxon>
        <taxon>Glomeromycotina</taxon>
        <taxon>Glomeromycetes</taxon>
        <taxon>Diversisporales</taxon>
        <taxon>Gigasporaceae</taxon>
        <taxon>Cetraspora</taxon>
    </lineage>
</organism>
<comment type="caution">
    <text evidence="1">The sequence shown here is derived from an EMBL/GenBank/DDBJ whole genome shotgun (WGS) entry which is preliminary data.</text>
</comment>
<dbReference type="EMBL" id="CAJVQA010004023">
    <property type="protein sequence ID" value="CAG8589526.1"/>
    <property type="molecule type" value="Genomic_DNA"/>
</dbReference>